<reference evidence="1 2" key="1">
    <citation type="submission" date="2018-01" db="EMBL/GenBank/DDBJ databases">
        <title>Genome sequence of a Cantenovulum-like bacteria.</title>
        <authorList>
            <person name="Tan W.R."/>
            <person name="Lau N.-S."/>
            <person name="Go F."/>
            <person name="Amirul A.-A.A."/>
        </authorList>
    </citation>
    <scope>NUCLEOTIDE SEQUENCE [LARGE SCALE GENOMIC DNA]</scope>
    <source>
        <strain evidence="1 2">CCB-QB4</strain>
    </source>
</reference>
<dbReference type="EMBL" id="CP026604">
    <property type="protein sequence ID" value="AWB66047.1"/>
    <property type="molecule type" value="Genomic_DNA"/>
</dbReference>
<proteinExistence type="predicted"/>
<protein>
    <submittedName>
        <fullName evidence="1">Uncharacterized protein</fullName>
    </submittedName>
</protein>
<name>A0A2S0VPA1_9ALTE</name>
<keyword evidence="2" id="KW-1185">Reference proteome</keyword>
<evidence type="ECO:0000313" key="1">
    <source>
        <dbReference type="EMBL" id="AWB66047.1"/>
    </source>
</evidence>
<dbReference type="Proteomes" id="UP000244441">
    <property type="component" value="Chromosome"/>
</dbReference>
<dbReference type="RefSeq" id="WP_108602119.1">
    <property type="nucleotide sequence ID" value="NZ_CP026604.1"/>
</dbReference>
<dbReference type="KEGG" id="cate:C2869_06160"/>
<dbReference type="AlphaFoldDB" id="A0A2S0VPA1"/>
<evidence type="ECO:0000313" key="2">
    <source>
        <dbReference type="Proteomes" id="UP000244441"/>
    </source>
</evidence>
<organism evidence="1 2">
    <name type="scientific">Saccharobesus litoralis</name>
    <dbReference type="NCBI Taxonomy" id="2172099"/>
    <lineage>
        <taxon>Bacteria</taxon>
        <taxon>Pseudomonadati</taxon>
        <taxon>Pseudomonadota</taxon>
        <taxon>Gammaproteobacteria</taxon>
        <taxon>Alteromonadales</taxon>
        <taxon>Alteromonadaceae</taxon>
        <taxon>Saccharobesus</taxon>
    </lineage>
</organism>
<gene>
    <name evidence="1" type="ORF">C2869_06160</name>
</gene>
<accession>A0A2S0VPA1</accession>
<sequence>MTITRKRKTNRKKKTISGNLASISASYINLFNSIKENSSKRKTLSKSTFAKLSKLLGKSKITERAIVHIYDNQNIVEDFGMSREDFYKVHFDFNKDKLSRLSQEARILGVIFDDVTEFTDDPGDALQYLNKYHSSGNISDDDTRRIYKQAKSNQNQTITLRRIQYLIDETFTKSYREELPKERQVQVFNHLMKSKRLMNWRG</sequence>